<keyword evidence="2" id="KW-0031">Aminopeptidase</keyword>
<evidence type="ECO:0000256" key="7">
    <source>
        <dbReference type="ARBA" id="ARBA00022968"/>
    </source>
</evidence>
<dbReference type="GO" id="GO:0005886">
    <property type="term" value="C:plasma membrane"/>
    <property type="evidence" value="ECO:0007669"/>
    <property type="project" value="TreeGrafter"/>
</dbReference>
<dbReference type="AlphaFoldDB" id="A0AAE1EZ57"/>
<dbReference type="SUPFAM" id="SSF82171">
    <property type="entry name" value="DPP6 N-terminal domain-like"/>
    <property type="match status" value="1"/>
</dbReference>
<dbReference type="EMBL" id="JAWQEG010003793">
    <property type="protein sequence ID" value="KAK3864449.1"/>
    <property type="molecule type" value="Genomic_DNA"/>
</dbReference>
<evidence type="ECO:0000256" key="4">
    <source>
        <dbReference type="ARBA" id="ARBA00022692"/>
    </source>
</evidence>
<evidence type="ECO:0000256" key="3">
    <source>
        <dbReference type="ARBA" id="ARBA00022670"/>
    </source>
</evidence>
<name>A0AAE1EZ57_PETCI</name>
<feature type="domain" description="Peptidase S9 prolyl oligopeptidase catalytic" evidence="13">
    <location>
        <begin position="434"/>
        <end position="638"/>
    </location>
</feature>
<keyword evidence="10" id="KW-0325">Glycoprotein</keyword>
<evidence type="ECO:0000256" key="10">
    <source>
        <dbReference type="ARBA" id="ARBA00023180"/>
    </source>
</evidence>
<evidence type="ECO:0000256" key="11">
    <source>
        <dbReference type="ARBA" id="ARBA00037847"/>
    </source>
</evidence>
<protein>
    <submittedName>
        <fullName evidence="15">Uncharacterized protein</fullName>
    </submittedName>
</protein>
<evidence type="ECO:0000259" key="13">
    <source>
        <dbReference type="Pfam" id="PF00326"/>
    </source>
</evidence>
<evidence type="ECO:0000256" key="1">
    <source>
        <dbReference type="ARBA" id="ARBA00004606"/>
    </source>
</evidence>
<keyword evidence="4" id="KW-0812">Transmembrane</keyword>
<sequence length="660" mass="74184">HVESVTPFPSREGHPPLQYASWIPGEAASLVLIHRNDIYVKESPTSPVVTRITSTGQPHLVFNGVTDYLYREYVLHSVSAVWANEEGTRLCYATFNDSGVLEVKIPMYGETYPTLKEIRYPKVDTPNPTVTLWVTELGRPPSSPNATAPEPPRDLKPPARVKEQDHYVTGVGWVDEETVAVVWRNRAQNVSVITACSAPMWFCEELFVEESGPRRWTIVEDAPLFAKNGTEYLTVAPLVDGSLGTYPHIHQGTRDSKHPIPLTFGPYTVFSILAWDTENHHVYYVASTEGEISERHLWRVTDVGAESPRQQDCLTCHLNYTSPPCKHFNPHFARDNFNQVVLECEGPVVPHTILYSLEDDEVLLTLHNNSRLYALAQTMAWPQQRYYRVNLDSDFVAHVRLSLPPEFSEEEAFIRPVVVQVGGHPGEHSLNHKWKVDWSTYLASNRSWVVVEAAVRGGAGQDLGLVYKPGWKLGQLEAHDHIQVTRSLLEQLEFLDGARVAVVGWGHGGHNAARITTQDTSDPPTFVCTALINPITDWSLYASYYSEKYMGTAKVVPGGNYRGYEESSLLLQAGTFKNRSLLLVHGSADTDVHPDHTLKFSRALTKSGIIFRQQTYTDEGHDLDRVGMHLYRTLEQYISSSFPPYTEEELSLLFGKGPLP</sequence>
<evidence type="ECO:0000259" key="14">
    <source>
        <dbReference type="Pfam" id="PF00930"/>
    </source>
</evidence>
<dbReference type="InterPro" id="IPR050278">
    <property type="entry name" value="Serine_Prot_S9B/DPPIV"/>
</dbReference>
<evidence type="ECO:0000256" key="8">
    <source>
        <dbReference type="ARBA" id="ARBA00022989"/>
    </source>
</evidence>
<feature type="region of interest" description="Disordered" evidence="12">
    <location>
        <begin position="136"/>
        <end position="158"/>
    </location>
</feature>
<dbReference type="InterPro" id="IPR002469">
    <property type="entry name" value="Peptidase_S9B_N"/>
</dbReference>
<evidence type="ECO:0000256" key="2">
    <source>
        <dbReference type="ARBA" id="ARBA00022438"/>
    </source>
</evidence>
<keyword evidence="16" id="KW-1185">Reference proteome</keyword>
<evidence type="ECO:0000256" key="9">
    <source>
        <dbReference type="ARBA" id="ARBA00023136"/>
    </source>
</evidence>
<dbReference type="Gene3D" id="3.40.50.1820">
    <property type="entry name" value="alpha/beta hydrolase"/>
    <property type="match status" value="1"/>
</dbReference>
<gene>
    <name evidence="15" type="ORF">Pcinc_029882</name>
</gene>
<feature type="domain" description="Dipeptidylpeptidase IV N-terminal" evidence="14">
    <location>
        <begin position="13"/>
        <end position="350"/>
    </location>
</feature>
<keyword evidence="6" id="KW-0720">Serine protease</keyword>
<evidence type="ECO:0000256" key="5">
    <source>
        <dbReference type="ARBA" id="ARBA00022801"/>
    </source>
</evidence>
<dbReference type="GO" id="GO:0008239">
    <property type="term" value="F:dipeptidyl-peptidase activity"/>
    <property type="evidence" value="ECO:0007669"/>
    <property type="project" value="TreeGrafter"/>
</dbReference>
<dbReference type="Pfam" id="PF00326">
    <property type="entry name" value="Peptidase_S9"/>
    <property type="match status" value="1"/>
</dbReference>
<evidence type="ECO:0000256" key="12">
    <source>
        <dbReference type="SAM" id="MobiDB-lite"/>
    </source>
</evidence>
<organism evidence="15 16">
    <name type="scientific">Petrolisthes cinctipes</name>
    <name type="common">Flat porcelain crab</name>
    <dbReference type="NCBI Taxonomy" id="88211"/>
    <lineage>
        <taxon>Eukaryota</taxon>
        <taxon>Metazoa</taxon>
        <taxon>Ecdysozoa</taxon>
        <taxon>Arthropoda</taxon>
        <taxon>Crustacea</taxon>
        <taxon>Multicrustacea</taxon>
        <taxon>Malacostraca</taxon>
        <taxon>Eumalacostraca</taxon>
        <taxon>Eucarida</taxon>
        <taxon>Decapoda</taxon>
        <taxon>Pleocyemata</taxon>
        <taxon>Anomura</taxon>
        <taxon>Galatheoidea</taxon>
        <taxon>Porcellanidae</taxon>
        <taxon>Petrolisthes</taxon>
    </lineage>
</organism>
<dbReference type="GO" id="GO:0008236">
    <property type="term" value="F:serine-type peptidase activity"/>
    <property type="evidence" value="ECO:0007669"/>
    <property type="project" value="UniProtKB-KW"/>
</dbReference>
<keyword evidence="3" id="KW-0645">Protease</keyword>
<dbReference type="SUPFAM" id="SSF53474">
    <property type="entry name" value="alpha/beta-Hydrolases"/>
    <property type="match status" value="1"/>
</dbReference>
<evidence type="ECO:0000313" key="16">
    <source>
        <dbReference type="Proteomes" id="UP001286313"/>
    </source>
</evidence>
<dbReference type="InterPro" id="IPR001375">
    <property type="entry name" value="Peptidase_S9_cat"/>
</dbReference>
<accession>A0AAE1EZ57</accession>
<keyword evidence="9" id="KW-0472">Membrane</keyword>
<dbReference type="GO" id="GO:0004177">
    <property type="term" value="F:aminopeptidase activity"/>
    <property type="evidence" value="ECO:0007669"/>
    <property type="project" value="UniProtKB-KW"/>
</dbReference>
<evidence type="ECO:0000256" key="6">
    <source>
        <dbReference type="ARBA" id="ARBA00022825"/>
    </source>
</evidence>
<dbReference type="PANTHER" id="PTHR11731">
    <property type="entry name" value="PROTEASE FAMILY S9B,C DIPEPTIDYL-PEPTIDASE IV-RELATED"/>
    <property type="match status" value="1"/>
</dbReference>
<keyword evidence="5" id="KW-0378">Hydrolase</keyword>
<feature type="non-terminal residue" evidence="15">
    <location>
        <position position="660"/>
    </location>
</feature>
<dbReference type="GO" id="GO:0006508">
    <property type="term" value="P:proteolysis"/>
    <property type="evidence" value="ECO:0007669"/>
    <property type="project" value="UniProtKB-KW"/>
</dbReference>
<keyword evidence="7" id="KW-0735">Signal-anchor</keyword>
<dbReference type="PANTHER" id="PTHR11731:SF200">
    <property type="entry name" value="DIPEPTIDYL PEPTIDASE 10, ISOFORM B"/>
    <property type="match status" value="1"/>
</dbReference>
<proteinExistence type="predicted"/>
<evidence type="ECO:0000313" key="15">
    <source>
        <dbReference type="EMBL" id="KAK3864449.1"/>
    </source>
</evidence>
<keyword evidence="8" id="KW-1133">Transmembrane helix</keyword>
<reference evidence="15" key="1">
    <citation type="submission" date="2023-10" db="EMBL/GenBank/DDBJ databases">
        <title>Genome assemblies of two species of porcelain crab, Petrolisthes cinctipes and Petrolisthes manimaculis (Anomura: Porcellanidae).</title>
        <authorList>
            <person name="Angst P."/>
        </authorList>
    </citation>
    <scope>NUCLEOTIDE SEQUENCE</scope>
    <source>
        <strain evidence="15">PB745_01</strain>
        <tissue evidence="15">Gill</tissue>
    </source>
</reference>
<dbReference type="GO" id="GO:0012505">
    <property type="term" value="C:endomembrane system"/>
    <property type="evidence" value="ECO:0007669"/>
    <property type="project" value="UniProtKB-SubCell"/>
</dbReference>
<dbReference type="InterPro" id="IPR029058">
    <property type="entry name" value="AB_hydrolase_fold"/>
</dbReference>
<dbReference type="Gene3D" id="2.140.10.30">
    <property type="entry name" value="Dipeptidylpeptidase IV, N-terminal domain"/>
    <property type="match status" value="1"/>
</dbReference>
<dbReference type="Proteomes" id="UP001286313">
    <property type="component" value="Unassembled WGS sequence"/>
</dbReference>
<comment type="caution">
    <text evidence="15">The sequence shown here is derived from an EMBL/GenBank/DDBJ whole genome shotgun (WGS) entry which is preliminary data.</text>
</comment>
<comment type="subcellular location">
    <subcellularLocation>
        <location evidence="11">Endomembrane system</location>
        <topology evidence="11">Single-pass membrane protein</topology>
    </subcellularLocation>
    <subcellularLocation>
        <location evidence="1">Membrane</location>
        <topology evidence="1">Single-pass type II membrane protein</topology>
    </subcellularLocation>
</comment>
<dbReference type="Pfam" id="PF00930">
    <property type="entry name" value="DPPIV_N"/>
    <property type="match status" value="1"/>
</dbReference>